<dbReference type="PANTHER" id="PTHR43483">
    <property type="entry name" value="MEMBRANE TRANSPORTER PROTEIN HI_0806-RELATED"/>
    <property type="match status" value="1"/>
</dbReference>
<evidence type="ECO:0000256" key="3">
    <source>
        <dbReference type="ARBA" id="ARBA00022692"/>
    </source>
</evidence>
<feature type="transmembrane region" description="Helical" evidence="6">
    <location>
        <begin position="185"/>
        <end position="203"/>
    </location>
</feature>
<feature type="transmembrane region" description="Helical" evidence="6">
    <location>
        <begin position="111"/>
        <end position="129"/>
    </location>
</feature>
<dbReference type="EMBL" id="UGVC01000001">
    <property type="protein sequence ID" value="SUD90831.1"/>
    <property type="molecule type" value="Genomic_DNA"/>
</dbReference>
<dbReference type="Proteomes" id="UP000254123">
    <property type="component" value="Unassembled WGS sequence"/>
</dbReference>
<gene>
    <name evidence="7" type="ORF">NCTC10526_01177</name>
</gene>
<sequence>MDIQLMIYVMMYISLGALVGFLSGLLGVGGGGILVPLLVSIFTYQGMDNTHIMQMALGTSLACSLPTTATSAYSHNKKGAVLWHIVKLVSPSIVVGSIIGVMISTNIEGKYLALFFAIFMMIVAIKMFSNWQPPSRQTPNLGLSSVVGGLSIGLVSSLISVGGAFFSILLLTYNNIDLKKAIGTSSAIGFVAVILATLGYLFSTPESSGIQPYSLGYIYLPALCLVTLSSVLMVPIGTNISHRLPSKKLKQILGVVCVLLSLKLSYSFFLS</sequence>
<accession>A0A379LK80</accession>
<feature type="transmembrane region" description="Helical" evidence="6">
    <location>
        <begin position="149"/>
        <end position="173"/>
    </location>
</feature>
<feature type="transmembrane region" description="Helical" evidence="6">
    <location>
        <begin position="252"/>
        <end position="269"/>
    </location>
</feature>
<keyword evidence="5 6" id="KW-0472">Membrane</keyword>
<dbReference type="PANTHER" id="PTHR43483:SF3">
    <property type="entry name" value="MEMBRANE TRANSPORTER PROTEIN HI_0806-RELATED"/>
    <property type="match status" value="1"/>
</dbReference>
<comment type="subcellular location">
    <subcellularLocation>
        <location evidence="6">Cell membrane</location>
        <topology evidence="6">Multi-pass membrane protein</topology>
    </subcellularLocation>
    <subcellularLocation>
        <location evidence="1">Membrane</location>
        <topology evidence="1">Multi-pass membrane protein</topology>
    </subcellularLocation>
</comment>
<dbReference type="GO" id="GO:0005886">
    <property type="term" value="C:plasma membrane"/>
    <property type="evidence" value="ECO:0007669"/>
    <property type="project" value="UniProtKB-SubCell"/>
</dbReference>
<evidence type="ECO:0000256" key="1">
    <source>
        <dbReference type="ARBA" id="ARBA00004141"/>
    </source>
</evidence>
<name>A0A379LK80_9GAMM</name>
<dbReference type="InterPro" id="IPR002781">
    <property type="entry name" value="TM_pro_TauE-like"/>
</dbReference>
<proteinExistence type="inferred from homology"/>
<evidence type="ECO:0000256" key="4">
    <source>
        <dbReference type="ARBA" id="ARBA00022989"/>
    </source>
</evidence>
<feature type="transmembrane region" description="Helical" evidence="6">
    <location>
        <begin position="81"/>
        <end position="104"/>
    </location>
</feature>
<keyword evidence="4 6" id="KW-1133">Transmembrane helix</keyword>
<reference evidence="7 8" key="1">
    <citation type="submission" date="2018-06" db="EMBL/GenBank/DDBJ databases">
        <authorList>
            <consortium name="Pathogen Informatics"/>
            <person name="Doyle S."/>
        </authorList>
    </citation>
    <scope>NUCLEOTIDE SEQUENCE [LARGE SCALE GENOMIC DNA]</scope>
    <source>
        <strain evidence="7 8">NCTC10526</strain>
    </source>
</reference>
<comment type="similarity">
    <text evidence="2 6">Belongs to the 4-toluene sulfonate uptake permease (TSUP) (TC 2.A.102) family.</text>
</comment>
<keyword evidence="6" id="KW-1003">Cell membrane</keyword>
<keyword evidence="8" id="KW-1185">Reference proteome</keyword>
<protein>
    <recommendedName>
        <fullName evidence="6">Probable membrane transporter protein</fullName>
    </recommendedName>
</protein>
<dbReference type="Pfam" id="PF01925">
    <property type="entry name" value="TauE"/>
    <property type="match status" value="1"/>
</dbReference>
<dbReference type="AlphaFoldDB" id="A0A379LK80"/>
<dbReference type="RefSeq" id="WP_028859840.1">
    <property type="nucleotide sequence ID" value="NZ_CAJHAQ010000001.1"/>
</dbReference>
<keyword evidence="3 6" id="KW-0812">Transmembrane</keyword>
<evidence type="ECO:0000256" key="6">
    <source>
        <dbReference type="RuleBase" id="RU363041"/>
    </source>
</evidence>
<evidence type="ECO:0000256" key="2">
    <source>
        <dbReference type="ARBA" id="ARBA00009142"/>
    </source>
</evidence>
<evidence type="ECO:0000313" key="7">
    <source>
        <dbReference type="EMBL" id="SUD90831.1"/>
    </source>
</evidence>
<feature type="transmembrane region" description="Helical" evidence="6">
    <location>
        <begin position="6"/>
        <end position="39"/>
    </location>
</feature>
<evidence type="ECO:0000256" key="5">
    <source>
        <dbReference type="ARBA" id="ARBA00023136"/>
    </source>
</evidence>
<feature type="transmembrane region" description="Helical" evidence="6">
    <location>
        <begin position="215"/>
        <end position="240"/>
    </location>
</feature>
<evidence type="ECO:0000313" key="8">
    <source>
        <dbReference type="Proteomes" id="UP000254123"/>
    </source>
</evidence>
<organism evidence="7 8">
    <name type="scientific">Psychrobacter phenylpyruvicus</name>
    <dbReference type="NCBI Taxonomy" id="29432"/>
    <lineage>
        <taxon>Bacteria</taxon>
        <taxon>Pseudomonadati</taxon>
        <taxon>Pseudomonadota</taxon>
        <taxon>Gammaproteobacteria</taxon>
        <taxon>Moraxellales</taxon>
        <taxon>Moraxellaceae</taxon>
        <taxon>Psychrobacter</taxon>
    </lineage>
</organism>